<accession>A0A1I7ZM68</accession>
<proteinExistence type="predicted"/>
<dbReference type="WBParaSite" id="L893_g27940.t1">
    <property type="protein sequence ID" value="L893_g27940.t1"/>
    <property type="gene ID" value="L893_g27940"/>
</dbReference>
<reference evidence="2" key="1">
    <citation type="submission" date="2016-11" db="UniProtKB">
        <authorList>
            <consortium name="WormBaseParasite"/>
        </authorList>
    </citation>
    <scope>IDENTIFICATION</scope>
</reference>
<evidence type="ECO:0000313" key="2">
    <source>
        <dbReference type="WBParaSite" id="L893_g27940.t1"/>
    </source>
</evidence>
<organism evidence="1 2">
    <name type="scientific">Steinernema glaseri</name>
    <dbReference type="NCBI Taxonomy" id="37863"/>
    <lineage>
        <taxon>Eukaryota</taxon>
        <taxon>Metazoa</taxon>
        <taxon>Ecdysozoa</taxon>
        <taxon>Nematoda</taxon>
        <taxon>Chromadorea</taxon>
        <taxon>Rhabditida</taxon>
        <taxon>Tylenchina</taxon>
        <taxon>Panagrolaimomorpha</taxon>
        <taxon>Strongyloidoidea</taxon>
        <taxon>Steinernematidae</taxon>
        <taxon>Steinernema</taxon>
    </lineage>
</organism>
<dbReference type="AlphaFoldDB" id="A0A1I7ZM68"/>
<sequence>MMSTLNQPPPVVTVSPFTCCHSFLSEKYPGSLGMNVDVFKLKCVSVLVPGPVTRKSAVKGGGRDYQTVSQRNEDVVTERYEVH</sequence>
<protein>
    <submittedName>
        <fullName evidence="2">Uncharacterized protein</fullName>
    </submittedName>
</protein>
<evidence type="ECO:0000313" key="1">
    <source>
        <dbReference type="Proteomes" id="UP000095287"/>
    </source>
</evidence>
<keyword evidence="1" id="KW-1185">Reference proteome</keyword>
<name>A0A1I7ZM68_9BILA</name>
<dbReference type="Proteomes" id="UP000095287">
    <property type="component" value="Unplaced"/>
</dbReference>